<organism evidence="1 2">
    <name type="scientific">Pseudomonas paraeruginosa</name>
    <dbReference type="NCBI Taxonomy" id="2994495"/>
    <lineage>
        <taxon>Bacteria</taxon>
        <taxon>Pseudomonadati</taxon>
        <taxon>Pseudomonadota</taxon>
        <taxon>Gammaproteobacteria</taxon>
        <taxon>Pseudomonadales</taxon>
        <taxon>Pseudomonadaceae</taxon>
        <taxon>Pseudomonas</taxon>
    </lineage>
</organism>
<dbReference type="EMBL" id="CP027169">
    <property type="protein sequence ID" value="AVK08797.1"/>
    <property type="molecule type" value="Genomic_DNA"/>
</dbReference>
<protein>
    <submittedName>
        <fullName evidence="1">Uncharacterized protein</fullName>
    </submittedName>
</protein>
<accession>A0A2R3J4K4</accession>
<reference evidence="1 2" key="1">
    <citation type="submission" date="2018-02" db="EMBL/GenBank/DDBJ databases">
        <title>FDA/CDC Antimicrobial Resistant Isolate Bank Genome Sequencing.</title>
        <authorList>
            <person name="Benahmed F.H."/>
            <person name="Lutgring J.D."/>
            <person name="Yoo B."/>
            <person name="Machado M."/>
            <person name="Brown A."/>
            <person name="McAllister G."/>
            <person name="Perry A."/>
            <person name="Halpin A.L."/>
            <person name="Vavikolanu K."/>
            <person name="Ott S."/>
            <person name="Zhao X."/>
            <person name="Tallon L.J."/>
            <person name="Sadzewicz L."/>
            <person name="Aluvathingal J."/>
            <person name="Nadendla S."/>
            <person name="Voskania-kordi A."/>
            <person name="Simonyan V."/>
            <person name="Patel J."/>
            <person name="Shawar R.M."/>
        </authorList>
    </citation>
    <scope>NUCLEOTIDE SEQUENCE [LARGE SCALE GENOMIC DNA]</scope>
    <source>
        <strain evidence="1 2">AR_0356</strain>
    </source>
</reference>
<dbReference type="AlphaFoldDB" id="A0A2R3J4K4"/>
<sequence length="38" mass="4341">MRTEAFSQLSKGLYLAPSSRFLLFPRGFYTYGYNSVDG</sequence>
<keyword evidence="2" id="KW-1185">Reference proteome</keyword>
<evidence type="ECO:0000313" key="2">
    <source>
        <dbReference type="Proteomes" id="UP000238390"/>
    </source>
</evidence>
<evidence type="ECO:0000313" key="1">
    <source>
        <dbReference type="EMBL" id="AVK08797.1"/>
    </source>
</evidence>
<proteinExistence type="predicted"/>
<name>A0A2R3J4K4_9PSED</name>
<gene>
    <name evidence="1" type="ORF">CSB93_1123</name>
</gene>
<dbReference type="Proteomes" id="UP000238390">
    <property type="component" value="Chromosome"/>
</dbReference>